<dbReference type="EMBL" id="JAACXV010013049">
    <property type="protein sequence ID" value="KAF7274159.1"/>
    <property type="molecule type" value="Genomic_DNA"/>
</dbReference>
<gene>
    <name evidence="7" type="ORF">GWI33_013165</name>
</gene>
<dbReference type="OrthoDB" id="6433308at2759"/>
<dbReference type="GO" id="GO:0016020">
    <property type="term" value="C:membrane"/>
    <property type="evidence" value="ECO:0007669"/>
    <property type="project" value="UniProtKB-SubCell"/>
</dbReference>
<evidence type="ECO:0000313" key="7">
    <source>
        <dbReference type="EMBL" id="KAF7274159.1"/>
    </source>
</evidence>
<proteinExistence type="inferred from homology"/>
<protein>
    <recommendedName>
        <fullName evidence="6">Glycosyltransferase family 92 protein</fullName>
        <ecNumber evidence="6">2.4.1.-</ecNumber>
    </recommendedName>
</protein>
<keyword evidence="5" id="KW-0472">Membrane</keyword>
<dbReference type="Pfam" id="PF01697">
    <property type="entry name" value="Glyco_transf_92"/>
    <property type="match status" value="1"/>
</dbReference>
<keyword evidence="8" id="KW-1185">Reference proteome</keyword>
<keyword evidence="3 6" id="KW-0328">Glycosyltransferase</keyword>
<evidence type="ECO:0000313" key="8">
    <source>
        <dbReference type="Proteomes" id="UP000625711"/>
    </source>
</evidence>
<evidence type="ECO:0000256" key="1">
    <source>
        <dbReference type="ARBA" id="ARBA00004370"/>
    </source>
</evidence>
<evidence type="ECO:0000256" key="4">
    <source>
        <dbReference type="ARBA" id="ARBA00022679"/>
    </source>
</evidence>
<sequence length="369" mass="43279">MKKYQRLLLTLTSVASVSLFLVYRHQYNRLHHVLEVFNFFGTPCNITELQRSEGVRLEYDWGPLNVWKDVDSKCNSKVWPKTCFLMYEDEVKYRTGKLYAEKFLEDKHSDLAAFIYTCNFSNHVDKPYMIAFKAQSHSKFSSVLVTRNIGNKIVLNTTICVLVNNYSKKALLEFLSFHNILGVNSFIIYYEQNIPYKLIKILKNFSDNLNIWLNFLPWNLPFLVPDNFTTFLLEKDCEFRTKGHAKYSILLSLNEYVMPYGDSAISKSLDLPIKELCLNHINKNRPIILQNFESVDNHKFSEVKRVYRSRSKTHMEYNSESSIFDKSCVIYRYEKCPKGAKTTSDYSMRTFSTDLTRSTLVQLLINDDV</sequence>
<dbReference type="InterPro" id="IPR008166">
    <property type="entry name" value="Glyco_transf_92"/>
</dbReference>
<dbReference type="EC" id="2.4.1.-" evidence="6"/>
<evidence type="ECO:0000256" key="6">
    <source>
        <dbReference type="RuleBase" id="RU366017"/>
    </source>
</evidence>
<dbReference type="AlphaFoldDB" id="A0A834I712"/>
<keyword evidence="4 6" id="KW-0808">Transferase</keyword>
<evidence type="ECO:0000256" key="5">
    <source>
        <dbReference type="ARBA" id="ARBA00023136"/>
    </source>
</evidence>
<dbReference type="GO" id="GO:0016757">
    <property type="term" value="F:glycosyltransferase activity"/>
    <property type="evidence" value="ECO:0007669"/>
    <property type="project" value="UniProtKB-UniRule"/>
</dbReference>
<accession>A0A834I712</accession>
<dbReference type="Proteomes" id="UP000625711">
    <property type="component" value="Unassembled WGS sequence"/>
</dbReference>
<organism evidence="7 8">
    <name type="scientific">Rhynchophorus ferrugineus</name>
    <name type="common">Red palm weevil</name>
    <name type="synonym">Curculio ferrugineus</name>
    <dbReference type="NCBI Taxonomy" id="354439"/>
    <lineage>
        <taxon>Eukaryota</taxon>
        <taxon>Metazoa</taxon>
        <taxon>Ecdysozoa</taxon>
        <taxon>Arthropoda</taxon>
        <taxon>Hexapoda</taxon>
        <taxon>Insecta</taxon>
        <taxon>Pterygota</taxon>
        <taxon>Neoptera</taxon>
        <taxon>Endopterygota</taxon>
        <taxon>Coleoptera</taxon>
        <taxon>Polyphaga</taxon>
        <taxon>Cucujiformia</taxon>
        <taxon>Curculionidae</taxon>
        <taxon>Dryophthorinae</taxon>
        <taxon>Rhynchophorus</taxon>
    </lineage>
</organism>
<evidence type="ECO:0000256" key="2">
    <source>
        <dbReference type="ARBA" id="ARBA00007647"/>
    </source>
</evidence>
<name>A0A834I712_RHYFE</name>
<comment type="caution">
    <text evidence="7">The sequence shown here is derived from an EMBL/GenBank/DDBJ whole genome shotgun (WGS) entry which is preliminary data.</text>
</comment>
<evidence type="ECO:0000256" key="3">
    <source>
        <dbReference type="ARBA" id="ARBA00022676"/>
    </source>
</evidence>
<comment type="similarity">
    <text evidence="2 6">Belongs to the glycosyltransferase 92 family.</text>
</comment>
<reference evidence="7" key="1">
    <citation type="submission" date="2020-08" db="EMBL/GenBank/DDBJ databases">
        <title>Genome sequencing and assembly of the red palm weevil Rhynchophorus ferrugineus.</title>
        <authorList>
            <person name="Dias G.B."/>
            <person name="Bergman C.M."/>
            <person name="Manee M."/>
        </authorList>
    </citation>
    <scope>NUCLEOTIDE SEQUENCE</scope>
    <source>
        <strain evidence="7">AA-2017</strain>
        <tissue evidence="7">Whole larva</tissue>
    </source>
</reference>
<comment type="subcellular location">
    <subcellularLocation>
        <location evidence="1">Membrane</location>
    </subcellularLocation>
</comment>